<dbReference type="RefSeq" id="WP_076498772.1">
    <property type="nucleotide sequence ID" value="NZ_FTOP01000002.1"/>
</dbReference>
<feature type="domain" description="Glycosyltransferase subfamily 4-like N-terminal" evidence="2">
    <location>
        <begin position="13"/>
        <end position="167"/>
    </location>
</feature>
<dbReference type="STRING" id="529505.SAMN05421761_102385"/>
<proteinExistence type="predicted"/>
<feature type="domain" description="Glycosyl transferase family 1" evidence="1">
    <location>
        <begin position="178"/>
        <end position="343"/>
    </location>
</feature>
<dbReference type="PANTHER" id="PTHR12526">
    <property type="entry name" value="GLYCOSYLTRANSFERASE"/>
    <property type="match status" value="1"/>
</dbReference>
<accession>A0A1N7KVU9</accession>
<organism evidence="3 4">
    <name type="scientific">Belliella pelovolcani</name>
    <dbReference type="NCBI Taxonomy" id="529505"/>
    <lineage>
        <taxon>Bacteria</taxon>
        <taxon>Pseudomonadati</taxon>
        <taxon>Bacteroidota</taxon>
        <taxon>Cytophagia</taxon>
        <taxon>Cytophagales</taxon>
        <taxon>Cyclobacteriaceae</taxon>
        <taxon>Belliella</taxon>
    </lineage>
</organism>
<evidence type="ECO:0000259" key="1">
    <source>
        <dbReference type="Pfam" id="PF00534"/>
    </source>
</evidence>
<evidence type="ECO:0000313" key="3">
    <source>
        <dbReference type="EMBL" id="SIS65728.1"/>
    </source>
</evidence>
<dbReference type="EMBL" id="FTOP01000002">
    <property type="protein sequence ID" value="SIS65728.1"/>
    <property type="molecule type" value="Genomic_DNA"/>
</dbReference>
<keyword evidence="3" id="KW-0808">Transferase</keyword>
<protein>
    <submittedName>
        <fullName evidence="3">Glycosyltransferase involved in cell wall bisynthesis</fullName>
    </submittedName>
</protein>
<dbReference type="Proteomes" id="UP000186026">
    <property type="component" value="Unassembled WGS sequence"/>
</dbReference>
<gene>
    <name evidence="3" type="ORF">SAMN05421761_102385</name>
</gene>
<dbReference type="AlphaFoldDB" id="A0A1N7KVU9"/>
<reference evidence="4" key="1">
    <citation type="submission" date="2017-01" db="EMBL/GenBank/DDBJ databases">
        <authorList>
            <person name="Varghese N."/>
            <person name="Submissions S."/>
        </authorList>
    </citation>
    <scope>NUCLEOTIDE SEQUENCE [LARGE SCALE GENOMIC DNA]</scope>
    <source>
        <strain evidence="4">DSM 46698</strain>
    </source>
</reference>
<sequence>MKILQLVTSRKVRGAEVSAKSLSEELVKRGHHIWFVGLYHHEQQLDVQNAINMDLNGTKRFFDLSLLFRLRNLILEIRPDIVQANGSDTFKYASLAMLGIHQPKLIYRNISFISYWLNNRIFLTSVYKMLAKKVDIFVSVGEEAATDLALTLHLPNSKSKIIKRGINAITKDRPESKKTITSRYGISDKDFILAQVGNLSKEKNIVLTLNALALLNNHLTNFKLLIVGEGEEGNYLRKLVDDFKLIDKVIFCGYQDDISTYFAAADILILSSLVEGIPGVVIEAALQATPTIAVKIPATQEVIEDRNTGLLIERHDPDLFANGILELLKNPESIKSLGNQAQQYAKKHHSLEQTATEFEQIYEQLLHKM</sequence>
<dbReference type="InterPro" id="IPR001296">
    <property type="entry name" value="Glyco_trans_1"/>
</dbReference>
<evidence type="ECO:0000313" key="4">
    <source>
        <dbReference type="Proteomes" id="UP000186026"/>
    </source>
</evidence>
<dbReference type="Pfam" id="PF00534">
    <property type="entry name" value="Glycos_transf_1"/>
    <property type="match status" value="1"/>
</dbReference>
<dbReference type="InterPro" id="IPR028098">
    <property type="entry name" value="Glyco_trans_4-like_N"/>
</dbReference>
<dbReference type="OrthoDB" id="1522162at2"/>
<name>A0A1N7KVU9_9BACT</name>
<evidence type="ECO:0000259" key="2">
    <source>
        <dbReference type="Pfam" id="PF13439"/>
    </source>
</evidence>
<keyword evidence="4" id="KW-1185">Reference proteome</keyword>
<dbReference type="Gene3D" id="3.40.50.2000">
    <property type="entry name" value="Glycogen Phosphorylase B"/>
    <property type="match status" value="2"/>
</dbReference>
<dbReference type="CDD" id="cd03801">
    <property type="entry name" value="GT4_PimA-like"/>
    <property type="match status" value="1"/>
</dbReference>
<dbReference type="Pfam" id="PF13439">
    <property type="entry name" value="Glyco_transf_4"/>
    <property type="match status" value="1"/>
</dbReference>
<dbReference type="SUPFAM" id="SSF53756">
    <property type="entry name" value="UDP-Glycosyltransferase/glycogen phosphorylase"/>
    <property type="match status" value="1"/>
</dbReference>
<dbReference type="GO" id="GO:0016757">
    <property type="term" value="F:glycosyltransferase activity"/>
    <property type="evidence" value="ECO:0007669"/>
    <property type="project" value="InterPro"/>
</dbReference>